<reference evidence="5 8" key="2">
    <citation type="submission" date="2019-07" db="EMBL/GenBank/DDBJ databases">
        <title>Whole genome shotgun sequence of Halomonas cupida NBRC 102219.</title>
        <authorList>
            <person name="Hosoyama A."/>
            <person name="Uohara A."/>
            <person name="Ohji S."/>
            <person name="Ichikawa N."/>
        </authorList>
    </citation>
    <scope>NUCLEOTIDE SEQUENCE [LARGE SCALE GENOMIC DNA]</scope>
    <source>
        <strain evidence="5 8">NBRC 102219</strain>
    </source>
</reference>
<evidence type="ECO:0000313" key="8">
    <source>
        <dbReference type="Proteomes" id="UP000321726"/>
    </source>
</evidence>
<evidence type="ECO:0000256" key="1">
    <source>
        <dbReference type="ARBA" id="ARBA00007409"/>
    </source>
</evidence>
<dbReference type="STRING" id="44933.SAMN05660971_02707"/>
<keyword evidence="8" id="KW-1185">Reference proteome</keyword>
<name>A0A1M7HW02_9GAMM</name>
<dbReference type="Gene3D" id="1.20.1050.10">
    <property type="match status" value="1"/>
</dbReference>
<dbReference type="CDD" id="cd03046">
    <property type="entry name" value="GST_N_GTT1_like"/>
    <property type="match status" value="1"/>
</dbReference>
<dbReference type="SUPFAM" id="SSF52833">
    <property type="entry name" value="Thioredoxin-like"/>
    <property type="match status" value="1"/>
</dbReference>
<dbReference type="PROSITE" id="PS50405">
    <property type="entry name" value="GST_CTER"/>
    <property type="match status" value="1"/>
</dbReference>
<dbReference type="EMBL" id="FRCA01000007">
    <property type="protein sequence ID" value="SHM32702.1"/>
    <property type="molecule type" value="Genomic_DNA"/>
</dbReference>
<dbReference type="GO" id="GO:0016740">
    <property type="term" value="F:transferase activity"/>
    <property type="evidence" value="ECO:0007669"/>
    <property type="project" value="UniProtKB-KW"/>
</dbReference>
<gene>
    <name evidence="5" type="ORF">HCU01_18690</name>
    <name evidence="6" type="ORF">SAMN05660971_02707</name>
</gene>
<reference evidence="6 7" key="1">
    <citation type="submission" date="2016-11" db="EMBL/GenBank/DDBJ databases">
        <authorList>
            <person name="Jaros S."/>
            <person name="Januszkiewicz K."/>
            <person name="Wedrychowicz H."/>
        </authorList>
    </citation>
    <scope>NUCLEOTIDE SEQUENCE [LARGE SCALE GENOMIC DNA]</scope>
    <source>
        <strain evidence="6 7">DSM 4740</strain>
    </source>
</reference>
<dbReference type="SFLD" id="SFLDG01150">
    <property type="entry name" value="Main.1:_Beta-like"/>
    <property type="match status" value="1"/>
</dbReference>
<feature type="domain" description="GST C-terminal" evidence="4">
    <location>
        <begin position="84"/>
        <end position="207"/>
    </location>
</feature>
<evidence type="ECO:0000313" key="5">
    <source>
        <dbReference type="EMBL" id="GEN23920.1"/>
    </source>
</evidence>
<dbReference type="InterPro" id="IPR040079">
    <property type="entry name" value="Glutathione_S-Trfase"/>
</dbReference>
<dbReference type="FunFam" id="3.40.30.10:FF:000039">
    <property type="entry name" value="Glutathione S-transferase domain"/>
    <property type="match status" value="1"/>
</dbReference>
<dbReference type="Proteomes" id="UP000321726">
    <property type="component" value="Unassembled WGS sequence"/>
</dbReference>
<evidence type="ECO:0000259" key="3">
    <source>
        <dbReference type="PROSITE" id="PS50404"/>
    </source>
</evidence>
<dbReference type="SFLD" id="SFLDS00019">
    <property type="entry name" value="Glutathione_Transferase_(cytos"/>
    <property type="match status" value="1"/>
</dbReference>
<dbReference type="InterPro" id="IPR004045">
    <property type="entry name" value="Glutathione_S-Trfase_N"/>
</dbReference>
<dbReference type="InterPro" id="IPR036282">
    <property type="entry name" value="Glutathione-S-Trfase_C_sf"/>
</dbReference>
<dbReference type="SUPFAM" id="SSF47616">
    <property type="entry name" value="GST C-terminal domain-like"/>
    <property type="match status" value="1"/>
</dbReference>
<dbReference type="InterPro" id="IPR010987">
    <property type="entry name" value="Glutathione-S-Trfase_C-like"/>
</dbReference>
<dbReference type="Pfam" id="PF02798">
    <property type="entry name" value="GST_N"/>
    <property type="match status" value="1"/>
</dbReference>
<dbReference type="OrthoDB" id="5740960at2"/>
<keyword evidence="2 6" id="KW-0808">Transferase</keyword>
<dbReference type="CDD" id="cd03207">
    <property type="entry name" value="GST_C_8"/>
    <property type="match status" value="1"/>
</dbReference>
<evidence type="ECO:0000313" key="6">
    <source>
        <dbReference type="EMBL" id="SHM32702.1"/>
    </source>
</evidence>
<dbReference type="PROSITE" id="PS50404">
    <property type="entry name" value="GST_NTER"/>
    <property type="match status" value="1"/>
</dbReference>
<dbReference type="InterPro" id="IPR036249">
    <property type="entry name" value="Thioredoxin-like_sf"/>
</dbReference>
<comment type="similarity">
    <text evidence="1">Belongs to the GST superfamily.</text>
</comment>
<dbReference type="RefSeq" id="WP_073435735.1">
    <property type="nucleotide sequence ID" value="NZ_BJXU01000067.1"/>
</dbReference>
<protein>
    <submittedName>
        <fullName evidence="6">Glutathione S-transferase</fullName>
    </submittedName>
</protein>
<dbReference type="Gene3D" id="3.40.30.10">
    <property type="entry name" value="Glutaredoxin"/>
    <property type="match status" value="1"/>
</dbReference>
<dbReference type="SFLD" id="SFLDG00358">
    <property type="entry name" value="Main_(cytGST)"/>
    <property type="match status" value="1"/>
</dbReference>
<feature type="domain" description="GST N-terminal" evidence="3">
    <location>
        <begin position="1"/>
        <end position="79"/>
    </location>
</feature>
<sequence>MKLYGLGPTRSLRVLWALNELDVDFEFISINLMKGEHLTPEFLHLNPAARVPVLVDGDTVLTESAAIVLYLAEKYPDKGLLPNDIKERAQVYRWTMFAMTELEQPLWRIARHTTLYPENQRLPRDIELARQDFVSMAAVLDQHMQARQFIVGNDITVADCVTAYLMDWANEEGLIDDQTALLAYLQRMYQRSGAPQRIARAMEELLH</sequence>
<evidence type="ECO:0000313" key="7">
    <source>
        <dbReference type="Proteomes" id="UP000184123"/>
    </source>
</evidence>
<organism evidence="6 7">
    <name type="scientific">Halomonas cupida</name>
    <dbReference type="NCBI Taxonomy" id="44933"/>
    <lineage>
        <taxon>Bacteria</taxon>
        <taxon>Pseudomonadati</taxon>
        <taxon>Pseudomonadota</taxon>
        <taxon>Gammaproteobacteria</taxon>
        <taxon>Oceanospirillales</taxon>
        <taxon>Halomonadaceae</taxon>
        <taxon>Halomonas</taxon>
    </lineage>
</organism>
<evidence type="ECO:0000256" key="2">
    <source>
        <dbReference type="ARBA" id="ARBA00022679"/>
    </source>
</evidence>
<proteinExistence type="inferred from homology"/>
<evidence type="ECO:0000259" key="4">
    <source>
        <dbReference type="PROSITE" id="PS50405"/>
    </source>
</evidence>
<dbReference type="AlphaFoldDB" id="A0A1M7HW02"/>
<accession>A0A1M7HW02</accession>
<dbReference type="PANTHER" id="PTHR44051:SF8">
    <property type="entry name" value="GLUTATHIONE S-TRANSFERASE GSTA"/>
    <property type="match status" value="1"/>
</dbReference>
<dbReference type="PANTHER" id="PTHR44051">
    <property type="entry name" value="GLUTATHIONE S-TRANSFERASE-RELATED"/>
    <property type="match status" value="1"/>
</dbReference>
<dbReference type="EMBL" id="BJXU01000067">
    <property type="protein sequence ID" value="GEN23920.1"/>
    <property type="molecule type" value="Genomic_DNA"/>
</dbReference>
<dbReference type="Proteomes" id="UP000184123">
    <property type="component" value="Unassembled WGS sequence"/>
</dbReference>